<dbReference type="GO" id="GO:0016020">
    <property type="term" value="C:membrane"/>
    <property type="evidence" value="ECO:0007669"/>
    <property type="project" value="GOC"/>
</dbReference>
<feature type="transmembrane region" description="Helical" evidence="10">
    <location>
        <begin position="357"/>
        <end position="378"/>
    </location>
</feature>
<feature type="transmembrane region" description="Helical" evidence="10">
    <location>
        <begin position="20"/>
        <end position="40"/>
    </location>
</feature>
<keyword evidence="4" id="KW-0328">Glycosyltransferase</keyword>
<dbReference type="AlphaFoldDB" id="A0A7W4PMR7"/>
<dbReference type="PANTHER" id="PTHR12468:SF2">
    <property type="entry name" value="GPI MANNOSYLTRANSFERASE 2"/>
    <property type="match status" value="1"/>
</dbReference>
<protein>
    <recommendedName>
        <fullName evidence="13">Glycosyltransferase RgtA/B/C/D-like domain-containing protein</fullName>
    </recommendedName>
</protein>
<evidence type="ECO:0000256" key="6">
    <source>
        <dbReference type="ARBA" id="ARBA00022692"/>
    </source>
</evidence>
<dbReference type="InterPro" id="IPR007315">
    <property type="entry name" value="PIG-V/Gpi18"/>
</dbReference>
<dbReference type="GO" id="GO:0000009">
    <property type="term" value="F:alpha-1,6-mannosyltransferase activity"/>
    <property type="evidence" value="ECO:0007669"/>
    <property type="project" value="InterPro"/>
</dbReference>
<evidence type="ECO:0000256" key="3">
    <source>
        <dbReference type="ARBA" id="ARBA00022502"/>
    </source>
</evidence>
<dbReference type="GO" id="GO:0004376">
    <property type="term" value="F:GPI mannosyltransferase activity"/>
    <property type="evidence" value="ECO:0007669"/>
    <property type="project" value="InterPro"/>
</dbReference>
<feature type="transmembrane region" description="Helical" evidence="10">
    <location>
        <begin position="136"/>
        <end position="154"/>
    </location>
</feature>
<feature type="transmembrane region" description="Helical" evidence="10">
    <location>
        <begin position="283"/>
        <end position="307"/>
    </location>
</feature>
<evidence type="ECO:0000256" key="5">
    <source>
        <dbReference type="ARBA" id="ARBA00022679"/>
    </source>
</evidence>
<dbReference type="RefSeq" id="WP_182961559.1">
    <property type="nucleotide sequence ID" value="NZ_JABEQM010000023.1"/>
</dbReference>
<accession>A0A7W4PMR7</accession>
<dbReference type="UniPathway" id="UPA00196"/>
<keyword evidence="9 10" id="KW-0472">Membrane</keyword>
<dbReference type="GO" id="GO:0031501">
    <property type="term" value="C:mannosyltransferase complex"/>
    <property type="evidence" value="ECO:0007669"/>
    <property type="project" value="TreeGrafter"/>
</dbReference>
<evidence type="ECO:0000256" key="9">
    <source>
        <dbReference type="ARBA" id="ARBA00023136"/>
    </source>
</evidence>
<feature type="transmembrane region" description="Helical" evidence="10">
    <location>
        <begin position="228"/>
        <end position="246"/>
    </location>
</feature>
<evidence type="ECO:0000313" key="11">
    <source>
        <dbReference type="EMBL" id="MBB2203303.1"/>
    </source>
</evidence>
<evidence type="ECO:0000256" key="4">
    <source>
        <dbReference type="ARBA" id="ARBA00022676"/>
    </source>
</evidence>
<evidence type="ECO:0000256" key="8">
    <source>
        <dbReference type="ARBA" id="ARBA00022989"/>
    </source>
</evidence>
<comment type="caution">
    <text evidence="11">The sequence shown here is derived from an EMBL/GenBank/DDBJ whole genome shotgun (WGS) entry which is preliminary data.</text>
</comment>
<dbReference type="Proteomes" id="UP000578030">
    <property type="component" value="Unassembled WGS sequence"/>
</dbReference>
<feature type="transmembrane region" description="Helical" evidence="10">
    <location>
        <begin position="106"/>
        <end position="124"/>
    </location>
</feature>
<sequence>MTRFLAMGRMTDAMSLLRRFSVFHILGAYILSIVGLFVIAQPFGSAPRALCRWDCFWYERIAARGYDLHPILDGFEAGMADWAFFPLYPLLLRLVSYMTGMDGHESGMLINIVLLPVLALLSLSYVRRKGYVADHVAYWTILFMVFPTAVWYRFPYTESLYGALLVGCAYAARVGSIGLACGLAAGLCATRPTGLVCVVSIGLFRMLGTWRPGVAGSARQMGVRFLEGAAIIAVGATGLAAFILYLDRLTGDGLAFLHIQYSWRHSTHLPTTWLWYGLTHKGLTVATVLDLLAFSIIPYGFYIGWYFESTVLLLTFGLATSAGLSSVHRYVFANPFCLMLILTVIDKSTPLVRYSVLILALCVDYILLESWFYGYAFLM</sequence>
<keyword evidence="8 10" id="KW-1133">Transmembrane helix</keyword>
<evidence type="ECO:0000313" key="12">
    <source>
        <dbReference type="Proteomes" id="UP000578030"/>
    </source>
</evidence>
<dbReference type="EMBL" id="JABEQM010000023">
    <property type="protein sequence ID" value="MBB2203303.1"/>
    <property type="molecule type" value="Genomic_DNA"/>
</dbReference>
<evidence type="ECO:0000256" key="2">
    <source>
        <dbReference type="ARBA" id="ARBA00004687"/>
    </source>
</evidence>
<comment type="subcellular location">
    <subcellularLocation>
        <location evidence="1">Endoplasmic reticulum membrane</location>
        <topology evidence="1">Multi-pass membrane protein</topology>
    </subcellularLocation>
</comment>
<comment type="pathway">
    <text evidence="2">Glycolipid biosynthesis; glycosylphosphatidylinositol-anchor biosynthesis.</text>
</comment>
<keyword evidence="7" id="KW-0256">Endoplasmic reticulum</keyword>
<keyword evidence="3" id="KW-0337">GPI-anchor biosynthesis</keyword>
<name>A0A7W4PMR7_9PROT</name>
<dbReference type="GO" id="GO:0006506">
    <property type="term" value="P:GPI anchor biosynthetic process"/>
    <property type="evidence" value="ECO:0007669"/>
    <property type="project" value="UniProtKB-UniPathway"/>
</dbReference>
<evidence type="ECO:0008006" key="13">
    <source>
        <dbReference type="Google" id="ProtNLM"/>
    </source>
</evidence>
<proteinExistence type="predicted"/>
<keyword evidence="12" id="KW-1185">Reference proteome</keyword>
<reference evidence="11 12" key="1">
    <citation type="submission" date="2020-04" db="EMBL/GenBank/DDBJ databases">
        <title>Description of novel Gluconacetobacter.</title>
        <authorList>
            <person name="Sombolestani A."/>
        </authorList>
    </citation>
    <scope>NUCLEOTIDE SEQUENCE [LARGE SCALE GENOMIC DNA]</scope>
    <source>
        <strain evidence="11 12">LMG 27802</strain>
    </source>
</reference>
<organism evidence="11 12">
    <name type="scientific">Gluconacetobacter tumulisoli</name>
    <dbReference type="NCBI Taxonomy" id="1286189"/>
    <lineage>
        <taxon>Bacteria</taxon>
        <taxon>Pseudomonadati</taxon>
        <taxon>Pseudomonadota</taxon>
        <taxon>Alphaproteobacteria</taxon>
        <taxon>Acetobacterales</taxon>
        <taxon>Acetobacteraceae</taxon>
        <taxon>Gluconacetobacter</taxon>
    </lineage>
</organism>
<gene>
    <name evidence="11" type="ORF">HLH28_17290</name>
</gene>
<feature type="transmembrane region" description="Helical" evidence="10">
    <location>
        <begin position="192"/>
        <end position="208"/>
    </location>
</feature>
<evidence type="ECO:0000256" key="10">
    <source>
        <dbReference type="SAM" id="Phobius"/>
    </source>
</evidence>
<evidence type="ECO:0000256" key="7">
    <source>
        <dbReference type="ARBA" id="ARBA00022824"/>
    </source>
</evidence>
<keyword evidence="5" id="KW-0808">Transferase</keyword>
<evidence type="ECO:0000256" key="1">
    <source>
        <dbReference type="ARBA" id="ARBA00004477"/>
    </source>
</evidence>
<keyword evidence="6 10" id="KW-0812">Transmembrane</keyword>
<dbReference type="PANTHER" id="PTHR12468">
    <property type="entry name" value="GPI MANNOSYLTRANSFERASE 2"/>
    <property type="match status" value="1"/>
</dbReference>